<evidence type="ECO:0000256" key="3">
    <source>
        <dbReference type="ARBA" id="ARBA00012929"/>
    </source>
</evidence>
<dbReference type="SUPFAM" id="SSF51735">
    <property type="entry name" value="NAD(P)-binding Rossmann-fold domains"/>
    <property type="match status" value="1"/>
</dbReference>
<dbReference type="Gene3D" id="3.40.50.720">
    <property type="entry name" value="NAD(P)-binding Rossmann-like Domain"/>
    <property type="match status" value="1"/>
</dbReference>
<keyword evidence="6 8" id="KW-0560">Oxidoreductase</keyword>
<comment type="catalytic activity">
    <reaction evidence="5">
        <text>dTDP-beta-L-rhamnose + NADP(+) = dTDP-4-dehydro-beta-L-rhamnose + NADPH + H(+)</text>
        <dbReference type="Rhea" id="RHEA:21796"/>
        <dbReference type="ChEBI" id="CHEBI:15378"/>
        <dbReference type="ChEBI" id="CHEBI:57510"/>
        <dbReference type="ChEBI" id="CHEBI:57783"/>
        <dbReference type="ChEBI" id="CHEBI:58349"/>
        <dbReference type="ChEBI" id="CHEBI:62830"/>
        <dbReference type="EC" id="1.1.1.133"/>
    </reaction>
</comment>
<dbReference type="GO" id="GO:0008831">
    <property type="term" value="F:dTDP-4-dehydrorhamnose reductase activity"/>
    <property type="evidence" value="ECO:0007669"/>
    <property type="project" value="UniProtKB-EC"/>
</dbReference>
<organism evidence="8 9">
    <name type="scientific">Sungkyunkwania multivorans</name>
    <dbReference type="NCBI Taxonomy" id="1173618"/>
    <lineage>
        <taxon>Bacteria</taxon>
        <taxon>Pseudomonadati</taxon>
        <taxon>Bacteroidota</taxon>
        <taxon>Flavobacteriia</taxon>
        <taxon>Flavobacteriales</taxon>
        <taxon>Flavobacteriaceae</taxon>
        <taxon>Sungkyunkwania</taxon>
    </lineage>
</organism>
<dbReference type="EMBL" id="JBHTJH010000017">
    <property type="protein sequence ID" value="MFD0863152.1"/>
    <property type="molecule type" value="Genomic_DNA"/>
</dbReference>
<evidence type="ECO:0000256" key="4">
    <source>
        <dbReference type="ARBA" id="ARBA00017099"/>
    </source>
</evidence>
<dbReference type="EC" id="1.1.1.133" evidence="3 6"/>
<comment type="caution">
    <text evidence="8">The sequence shown here is derived from an EMBL/GenBank/DDBJ whole genome shotgun (WGS) entry which is preliminary data.</text>
</comment>
<evidence type="ECO:0000313" key="9">
    <source>
        <dbReference type="Proteomes" id="UP001596978"/>
    </source>
</evidence>
<name>A0ABW3D1G8_9FLAO</name>
<keyword evidence="6" id="KW-0521">NADP</keyword>
<evidence type="ECO:0000256" key="1">
    <source>
        <dbReference type="ARBA" id="ARBA00004781"/>
    </source>
</evidence>
<dbReference type="Proteomes" id="UP001596978">
    <property type="component" value="Unassembled WGS sequence"/>
</dbReference>
<proteinExistence type="inferred from homology"/>
<protein>
    <recommendedName>
        <fullName evidence="4 6">dTDP-4-dehydrorhamnose reductase</fullName>
        <ecNumber evidence="3 6">1.1.1.133</ecNumber>
    </recommendedName>
</protein>
<evidence type="ECO:0000256" key="6">
    <source>
        <dbReference type="RuleBase" id="RU364082"/>
    </source>
</evidence>
<sequence>MKSVLITGAKGQLGQSIKKIRSEFTDVALHFFDSNSLDITQQEDVTNIFDEIRPDYCINCAAFTAVDLAETKKEQARAINETGVKNLAEACKDNGSTLIHISTDYVFDGSKDTPYIEEDKVSAVNFYGKTKLEGERIVKETLEKYFIIRTSWLYSEFGHNFVKTMLRLGKERESLKVVNDQHGSPTYAPDLAKAIAKMINSGSDSYGIFHFCNKGVTTWYHFAVEIFRLKKMDVKVSPISSELFPTAAKRSNYSALDSSKFESTFEFKIPKWTESLAKMLPLLS</sequence>
<evidence type="ECO:0000256" key="5">
    <source>
        <dbReference type="ARBA" id="ARBA00048200"/>
    </source>
</evidence>
<gene>
    <name evidence="8" type="primary">rfbD</name>
    <name evidence="8" type="ORF">ACFQ1M_13130</name>
</gene>
<evidence type="ECO:0000313" key="8">
    <source>
        <dbReference type="EMBL" id="MFD0863152.1"/>
    </source>
</evidence>
<dbReference type="NCBIfam" id="TIGR01214">
    <property type="entry name" value="rmlD"/>
    <property type="match status" value="1"/>
</dbReference>
<dbReference type="CDD" id="cd05254">
    <property type="entry name" value="dTDP_HR_like_SDR_e"/>
    <property type="match status" value="1"/>
</dbReference>
<dbReference type="PANTHER" id="PTHR10491">
    <property type="entry name" value="DTDP-4-DEHYDRORHAMNOSE REDUCTASE"/>
    <property type="match status" value="1"/>
</dbReference>
<keyword evidence="9" id="KW-1185">Reference proteome</keyword>
<dbReference type="InterPro" id="IPR005913">
    <property type="entry name" value="dTDP_dehydrorham_reduct"/>
</dbReference>
<evidence type="ECO:0000259" key="7">
    <source>
        <dbReference type="Pfam" id="PF04321"/>
    </source>
</evidence>
<comment type="pathway">
    <text evidence="1 6">Carbohydrate biosynthesis; dTDP-L-rhamnose biosynthesis.</text>
</comment>
<comment type="similarity">
    <text evidence="2 6">Belongs to the dTDP-4-dehydrorhamnose reductase family.</text>
</comment>
<evidence type="ECO:0000256" key="2">
    <source>
        <dbReference type="ARBA" id="ARBA00010944"/>
    </source>
</evidence>
<reference evidence="9" key="1">
    <citation type="journal article" date="2019" name="Int. J. Syst. Evol. Microbiol.">
        <title>The Global Catalogue of Microorganisms (GCM) 10K type strain sequencing project: providing services to taxonomists for standard genome sequencing and annotation.</title>
        <authorList>
            <consortium name="The Broad Institute Genomics Platform"/>
            <consortium name="The Broad Institute Genome Sequencing Center for Infectious Disease"/>
            <person name="Wu L."/>
            <person name="Ma J."/>
        </authorList>
    </citation>
    <scope>NUCLEOTIDE SEQUENCE [LARGE SCALE GENOMIC DNA]</scope>
    <source>
        <strain evidence="9">CCUG 62952</strain>
    </source>
</reference>
<dbReference type="InterPro" id="IPR029903">
    <property type="entry name" value="RmlD-like-bd"/>
</dbReference>
<accession>A0ABW3D1G8</accession>
<dbReference type="Pfam" id="PF04321">
    <property type="entry name" value="RmlD_sub_bind"/>
    <property type="match status" value="1"/>
</dbReference>
<dbReference type="InterPro" id="IPR036291">
    <property type="entry name" value="NAD(P)-bd_dom_sf"/>
</dbReference>
<dbReference type="Gene3D" id="3.90.25.10">
    <property type="entry name" value="UDP-galactose 4-epimerase, domain 1"/>
    <property type="match status" value="1"/>
</dbReference>
<feature type="domain" description="RmlD-like substrate binding" evidence="7">
    <location>
        <begin position="3"/>
        <end position="280"/>
    </location>
</feature>
<comment type="function">
    <text evidence="6">Catalyzes the reduction of dTDP-6-deoxy-L-lyxo-4-hexulose to yield dTDP-L-rhamnose.</text>
</comment>
<dbReference type="PANTHER" id="PTHR10491:SF4">
    <property type="entry name" value="METHIONINE ADENOSYLTRANSFERASE 2 SUBUNIT BETA"/>
    <property type="match status" value="1"/>
</dbReference>
<dbReference type="RefSeq" id="WP_386408933.1">
    <property type="nucleotide sequence ID" value="NZ_JBHTJH010000017.1"/>
</dbReference>